<keyword evidence="9" id="KW-1185">Reference proteome</keyword>
<dbReference type="Gene3D" id="3.30.40.10">
    <property type="entry name" value="Zinc/RING finger domain, C3HC4 (zinc finger)"/>
    <property type="match status" value="1"/>
</dbReference>
<organism evidence="8 9">
    <name type="scientific">Psophocarpus tetragonolobus</name>
    <name type="common">Winged bean</name>
    <name type="synonym">Dolichos tetragonolobus</name>
    <dbReference type="NCBI Taxonomy" id="3891"/>
    <lineage>
        <taxon>Eukaryota</taxon>
        <taxon>Viridiplantae</taxon>
        <taxon>Streptophyta</taxon>
        <taxon>Embryophyta</taxon>
        <taxon>Tracheophyta</taxon>
        <taxon>Spermatophyta</taxon>
        <taxon>Magnoliopsida</taxon>
        <taxon>eudicotyledons</taxon>
        <taxon>Gunneridae</taxon>
        <taxon>Pentapetalae</taxon>
        <taxon>rosids</taxon>
        <taxon>fabids</taxon>
        <taxon>Fabales</taxon>
        <taxon>Fabaceae</taxon>
        <taxon>Papilionoideae</taxon>
        <taxon>50 kb inversion clade</taxon>
        <taxon>NPAAA clade</taxon>
        <taxon>indigoferoid/millettioid clade</taxon>
        <taxon>Phaseoleae</taxon>
        <taxon>Psophocarpus</taxon>
    </lineage>
</organism>
<dbReference type="AlphaFoldDB" id="A0AAN9SY47"/>
<evidence type="ECO:0000256" key="3">
    <source>
        <dbReference type="ARBA" id="ARBA00022723"/>
    </source>
</evidence>
<evidence type="ECO:0000256" key="5">
    <source>
        <dbReference type="ARBA" id="ARBA00022833"/>
    </source>
</evidence>
<name>A0AAN9SY47_PSOTE</name>
<dbReference type="SMART" id="SM00184">
    <property type="entry name" value="RING"/>
    <property type="match status" value="1"/>
</dbReference>
<reference evidence="8 9" key="1">
    <citation type="submission" date="2024-01" db="EMBL/GenBank/DDBJ databases">
        <title>The genomes of 5 underutilized Papilionoideae crops provide insights into root nodulation and disease resistanc.</title>
        <authorList>
            <person name="Jiang F."/>
        </authorList>
    </citation>
    <scope>NUCLEOTIDE SEQUENCE [LARGE SCALE GENOMIC DNA]</scope>
    <source>
        <strain evidence="8">DUOXIRENSHENG_FW03</strain>
        <tissue evidence="8">Leaves</tissue>
    </source>
</reference>
<dbReference type="PROSITE" id="PS50089">
    <property type="entry name" value="ZF_RING_2"/>
    <property type="match status" value="1"/>
</dbReference>
<dbReference type="PANTHER" id="PTHR15710:SF196">
    <property type="entry name" value="F6A14.12 PROTEIN-RELATED"/>
    <property type="match status" value="1"/>
</dbReference>
<evidence type="ECO:0000256" key="1">
    <source>
        <dbReference type="ARBA" id="ARBA00000900"/>
    </source>
</evidence>
<dbReference type="PANTHER" id="PTHR15710">
    <property type="entry name" value="E3 UBIQUITIN-PROTEIN LIGASE PRAJA"/>
    <property type="match status" value="1"/>
</dbReference>
<dbReference type="Pfam" id="PF13639">
    <property type="entry name" value="zf-RING_2"/>
    <property type="match status" value="1"/>
</dbReference>
<dbReference type="EMBL" id="JAYMYS010000002">
    <property type="protein sequence ID" value="KAK7406910.1"/>
    <property type="molecule type" value="Genomic_DNA"/>
</dbReference>
<keyword evidence="4 6" id="KW-0863">Zinc-finger</keyword>
<dbReference type="GO" id="GO:0061630">
    <property type="term" value="F:ubiquitin protein ligase activity"/>
    <property type="evidence" value="ECO:0007669"/>
    <property type="project" value="UniProtKB-EC"/>
</dbReference>
<keyword evidence="5" id="KW-0862">Zinc</keyword>
<evidence type="ECO:0000259" key="7">
    <source>
        <dbReference type="PROSITE" id="PS50089"/>
    </source>
</evidence>
<dbReference type="InterPro" id="IPR001841">
    <property type="entry name" value="Znf_RING"/>
</dbReference>
<gene>
    <name evidence="8" type="ORF">VNO78_08546</name>
</gene>
<evidence type="ECO:0000256" key="2">
    <source>
        <dbReference type="ARBA" id="ARBA00012483"/>
    </source>
</evidence>
<comment type="catalytic activity">
    <reaction evidence="1">
        <text>S-ubiquitinyl-[E2 ubiquitin-conjugating enzyme]-L-cysteine + [acceptor protein]-L-lysine = [E2 ubiquitin-conjugating enzyme]-L-cysteine + N(6)-ubiquitinyl-[acceptor protein]-L-lysine.</text>
        <dbReference type="EC" id="2.3.2.27"/>
    </reaction>
</comment>
<feature type="domain" description="RING-type" evidence="7">
    <location>
        <begin position="170"/>
        <end position="210"/>
    </location>
</feature>
<sequence length="249" mass="28186">MVIFIVHADRMEPQRYFFRVSMNHPTSLMPADVFKISVKVTLNATIPRHLYSSCQTIPCHSFFQGTHFLQTMLSRIHLFIHSVEEIAQEVTSCVQQLIQLDEVASLPSPSPSVEVHSRQIPLSLEITLFDNGFLTAMEQSTQRRTMVPASKDVIQATLKKNTLVLETDCCPICLEFLDVNAQCSSMPCDHLFHQPCIVRWLQTHHVCPVCPGQLPNACMEQLLFVTKIQTSRAALIYRYKSALSVAVTK</sequence>
<accession>A0AAN9SY47</accession>
<keyword evidence="3" id="KW-0479">Metal-binding</keyword>
<evidence type="ECO:0000256" key="6">
    <source>
        <dbReference type="PROSITE-ProRule" id="PRU00175"/>
    </source>
</evidence>
<dbReference type="GO" id="GO:0016567">
    <property type="term" value="P:protein ubiquitination"/>
    <property type="evidence" value="ECO:0007669"/>
    <property type="project" value="TreeGrafter"/>
</dbReference>
<dbReference type="GO" id="GO:0005737">
    <property type="term" value="C:cytoplasm"/>
    <property type="evidence" value="ECO:0007669"/>
    <property type="project" value="TreeGrafter"/>
</dbReference>
<protein>
    <recommendedName>
        <fullName evidence="2">RING-type E3 ubiquitin transferase</fullName>
        <ecNumber evidence="2">2.3.2.27</ecNumber>
    </recommendedName>
</protein>
<dbReference type="Proteomes" id="UP001386955">
    <property type="component" value="Unassembled WGS sequence"/>
</dbReference>
<dbReference type="EC" id="2.3.2.27" evidence="2"/>
<dbReference type="GO" id="GO:0008270">
    <property type="term" value="F:zinc ion binding"/>
    <property type="evidence" value="ECO:0007669"/>
    <property type="project" value="UniProtKB-KW"/>
</dbReference>
<proteinExistence type="predicted"/>
<evidence type="ECO:0000313" key="9">
    <source>
        <dbReference type="Proteomes" id="UP001386955"/>
    </source>
</evidence>
<dbReference type="SUPFAM" id="SSF57850">
    <property type="entry name" value="RING/U-box"/>
    <property type="match status" value="1"/>
</dbReference>
<evidence type="ECO:0000256" key="4">
    <source>
        <dbReference type="ARBA" id="ARBA00022771"/>
    </source>
</evidence>
<evidence type="ECO:0000313" key="8">
    <source>
        <dbReference type="EMBL" id="KAK7406910.1"/>
    </source>
</evidence>
<comment type="caution">
    <text evidence="8">The sequence shown here is derived from an EMBL/GenBank/DDBJ whole genome shotgun (WGS) entry which is preliminary data.</text>
</comment>
<dbReference type="InterPro" id="IPR013083">
    <property type="entry name" value="Znf_RING/FYVE/PHD"/>
</dbReference>